<gene>
    <name evidence="1" type="ORF">HU200_023324</name>
</gene>
<dbReference type="AlphaFoldDB" id="A0A835CCQ0"/>
<keyword evidence="2" id="KW-1185">Reference proteome</keyword>
<dbReference type="EMBL" id="JACEFO010001687">
    <property type="protein sequence ID" value="KAF8720921.1"/>
    <property type="molecule type" value="Genomic_DNA"/>
</dbReference>
<comment type="caution">
    <text evidence="1">The sequence shown here is derived from an EMBL/GenBank/DDBJ whole genome shotgun (WGS) entry which is preliminary data.</text>
</comment>
<dbReference type="Proteomes" id="UP000636709">
    <property type="component" value="Unassembled WGS sequence"/>
</dbReference>
<reference evidence="1" key="1">
    <citation type="submission" date="2020-07" db="EMBL/GenBank/DDBJ databases">
        <title>Genome sequence and genetic diversity analysis of an under-domesticated orphan crop, white fonio (Digitaria exilis).</title>
        <authorList>
            <person name="Bennetzen J.L."/>
            <person name="Chen S."/>
            <person name="Ma X."/>
            <person name="Wang X."/>
            <person name="Yssel A.E.J."/>
            <person name="Chaluvadi S.R."/>
            <person name="Johnson M."/>
            <person name="Gangashetty P."/>
            <person name="Hamidou F."/>
            <person name="Sanogo M.D."/>
            <person name="Zwaenepoel A."/>
            <person name="Wallace J."/>
            <person name="Van De Peer Y."/>
            <person name="Van Deynze A."/>
        </authorList>
    </citation>
    <scope>NUCLEOTIDE SEQUENCE</scope>
    <source>
        <tissue evidence="1">Leaves</tissue>
    </source>
</reference>
<name>A0A835CCQ0_9POAL</name>
<evidence type="ECO:0000313" key="1">
    <source>
        <dbReference type="EMBL" id="KAF8720921.1"/>
    </source>
</evidence>
<protein>
    <recommendedName>
        <fullName evidence="3">Reverse transcriptase zinc-binding domain-containing protein</fullName>
    </recommendedName>
</protein>
<accession>A0A835CCQ0</accession>
<proteinExistence type="predicted"/>
<dbReference type="OrthoDB" id="667521at2759"/>
<sequence>MGADDRCPFCTEKEDCSHLFISCGRARSFWSSINLYLASVTDVENLWIVNPFSEPNQRVRTTLLICVCWNIWKCRNAKVFRSEDEINLHIASRCRDDLLLWSNRCSSPSDKAKIIAWSQFFFSG</sequence>
<evidence type="ECO:0000313" key="2">
    <source>
        <dbReference type="Proteomes" id="UP000636709"/>
    </source>
</evidence>
<organism evidence="1 2">
    <name type="scientific">Digitaria exilis</name>
    <dbReference type="NCBI Taxonomy" id="1010633"/>
    <lineage>
        <taxon>Eukaryota</taxon>
        <taxon>Viridiplantae</taxon>
        <taxon>Streptophyta</taxon>
        <taxon>Embryophyta</taxon>
        <taxon>Tracheophyta</taxon>
        <taxon>Spermatophyta</taxon>
        <taxon>Magnoliopsida</taxon>
        <taxon>Liliopsida</taxon>
        <taxon>Poales</taxon>
        <taxon>Poaceae</taxon>
        <taxon>PACMAD clade</taxon>
        <taxon>Panicoideae</taxon>
        <taxon>Panicodae</taxon>
        <taxon>Paniceae</taxon>
        <taxon>Anthephorinae</taxon>
        <taxon>Digitaria</taxon>
    </lineage>
</organism>
<evidence type="ECO:0008006" key="3">
    <source>
        <dbReference type="Google" id="ProtNLM"/>
    </source>
</evidence>